<organism evidence="2 3">
    <name type="scientific">Streptomyces axinellae</name>
    <dbReference type="NCBI Taxonomy" id="552788"/>
    <lineage>
        <taxon>Bacteria</taxon>
        <taxon>Bacillati</taxon>
        <taxon>Actinomycetota</taxon>
        <taxon>Actinomycetes</taxon>
        <taxon>Kitasatosporales</taxon>
        <taxon>Streptomycetaceae</taxon>
        <taxon>Streptomyces</taxon>
    </lineage>
</organism>
<name>A0ABN3QJ14_9ACTN</name>
<gene>
    <name evidence="2" type="ORF">GCM10009863_48380</name>
</gene>
<comment type="caution">
    <text evidence="2">The sequence shown here is derived from an EMBL/GenBank/DDBJ whole genome shotgun (WGS) entry which is preliminary data.</text>
</comment>
<feature type="compositionally biased region" description="Polar residues" evidence="1">
    <location>
        <begin position="323"/>
        <end position="355"/>
    </location>
</feature>
<accession>A0ABN3QJ14</accession>
<sequence length="381" mass="40909">MRGLIPSWGQRMNGLHIGRRAKNLRSLSVGQSVAVTPEEDHVLSTVGGLIMDRSNPDCVKISQGTLTQYEHRLAVADRRNAVQIYALYGEGGAARGTLPRWTESGICRRLYDLMNSSSGSVAGQLEARALEQYAGLPVTQVHSGRFKIDREALNGEKDRVSYFPSAEQTENYGPPPFAAHNQHAEPSSPFRDGDQALMAEPSGPFRDGGQALMAEPSGPFRDEGQALMAKAFALRQFQQEWSQPYGAPGDGAESGVVYAPGTFEAGAVPSSVGDVSMAEAWSWAPADMSGPMVMGDPAVDDVPALVPGSGDTAYLNPVATHAQSSRQTLEPTRNWQAQQTSSGRRMQQNPQSASQVYAPAGTAWFQPQPQPQPRSKGTAGR</sequence>
<dbReference type="EMBL" id="BAAARJ010000017">
    <property type="protein sequence ID" value="GAA2627741.1"/>
    <property type="molecule type" value="Genomic_DNA"/>
</dbReference>
<keyword evidence="3" id="KW-1185">Reference proteome</keyword>
<feature type="region of interest" description="Disordered" evidence="1">
    <location>
        <begin position="166"/>
        <end position="216"/>
    </location>
</feature>
<evidence type="ECO:0000313" key="3">
    <source>
        <dbReference type="Proteomes" id="UP001501447"/>
    </source>
</evidence>
<evidence type="ECO:0000256" key="1">
    <source>
        <dbReference type="SAM" id="MobiDB-lite"/>
    </source>
</evidence>
<proteinExistence type="predicted"/>
<feature type="region of interest" description="Disordered" evidence="1">
    <location>
        <begin position="323"/>
        <end position="381"/>
    </location>
</feature>
<evidence type="ECO:0000313" key="2">
    <source>
        <dbReference type="EMBL" id="GAA2627741.1"/>
    </source>
</evidence>
<reference evidence="2 3" key="1">
    <citation type="journal article" date="2019" name="Int. J. Syst. Evol. Microbiol.">
        <title>The Global Catalogue of Microorganisms (GCM) 10K type strain sequencing project: providing services to taxonomists for standard genome sequencing and annotation.</title>
        <authorList>
            <consortium name="The Broad Institute Genomics Platform"/>
            <consortium name="The Broad Institute Genome Sequencing Center for Infectious Disease"/>
            <person name="Wu L."/>
            <person name="Ma J."/>
        </authorList>
    </citation>
    <scope>NUCLEOTIDE SEQUENCE [LARGE SCALE GENOMIC DNA]</scope>
    <source>
        <strain evidence="2 3">JCM 16373</strain>
    </source>
</reference>
<dbReference type="Proteomes" id="UP001501447">
    <property type="component" value="Unassembled WGS sequence"/>
</dbReference>
<protein>
    <submittedName>
        <fullName evidence="2">Uncharacterized protein</fullName>
    </submittedName>
</protein>